<feature type="region of interest" description="Disordered" evidence="1">
    <location>
        <begin position="319"/>
        <end position="351"/>
    </location>
</feature>
<evidence type="ECO:0000313" key="3">
    <source>
        <dbReference type="Proteomes" id="UP000321907"/>
    </source>
</evidence>
<sequence>MATNFPSVTIQGNVLTFDSLQQIALGKDAGNMPKQAARDYGFPSEEALRQEIQRNWADALDQYGIFQRQLERLADGATGVSETRSRWLLPFLSLLGYDVRVTGKAQVIDERRYAISHALAAGEHGGFPLHLVGARQSLDKRTDGKLSPHALVQEYLNRHENLYALVSNGKFLRLLRDSSNLTKLSYVEFDLTRMFEEKLFPDFALLFRLLHLSRLPTEPSVGTDSILEKYHQEGLKSGSRIRDNLSEAVEKGIVQLGTGLLQDKQNAALRDWVEAAGEAAPRTYYNHLLKLIYRLLFVMVIEERDLIFPKAKEGAAAGAMEGQRSSARAQRAEASPLSRGEGPGAGLTHTI</sequence>
<dbReference type="AlphaFoldDB" id="A0A5C7FR92"/>
<dbReference type="EMBL" id="VOXD01000029">
    <property type="protein sequence ID" value="TXF87942.1"/>
    <property type="molecule type" value="Genomic_DNA"/>
</dbReference>
<dbReference type="RefSeq" id="WP_147931954.1">
    <property type="nucleotide sequence ID" value="NZ_VOXD01000029.1"/>
</dbReference>
<keyword evidence="3" id="KW-1185">Reference proteome</keyword>
<dbReference type="Proteomes" id="UP000321907">
    <property type="component" value="Unassembled WGS sequence"/>
</dbReference>
<evidence type="ECO:0000313" key="2">
    <source>
        <dbReference type="EMBL" id="TXF87942.1"/>
    </source>
</evidence>
<evidence type="ECO:0000256" key="1">
    <source>
        <dbReference type="SAM" id="MobiDB-lite"/>
    </source>
</evidence>
<dbReference type="OrthoDB" id="9148007at2"/>
<feature type="compositionally biased region" description="Low complexity" evidence="1">
    <location>
        <begin position="319"/>
        <end position="335"/>
    </location>
</feature>
<reference evidence="2 3" key="1">
    <citation type="submission" date="2019-08" db="EMBL/GenBank/DDBJ databases">
        <title>Lewinella sp. strain SSH13 Genome sequencing and assembly.</title>
        <authorList>
            <person name="Kim I."/>
        </authorList>
    </citation>
    <scope>NUCLEOTIDE SEQUENCE [LARGE SCALE GENOMIC DNA]</scope>
    <source>
        <strain evidence="2 3">SSH13</strain>
    </source>
</reference>
<name>A0A5C7FR92_9BACT</name>
<gene>
    <name evidence="2" type="ORF">FUA23_16955</name>
</gene>
<accession>A0A5C7FR92</accession>
<comment type="caution">
    <text evidence="2">The sequence shown here is derived from an EMBL/GenBank/DDBJ whole genome shotgun (WGS) entry which is preliminary data.</text>
</comment>
<organism evidence="2 3">
    <name type="scientific">Neolewinella aurantiaca</name>
    <dbReference type="NCBI Taxonomy" id="2602767"/>
    <lineage>
        <taxon>Bacteria</taxon>
        <taxon>Pseudomonadati</taxon>
        <taxon>Bacteroidota</taxon>
        <taxon>Saprospiria</taxon>
        <taxon>Saprospirales</taxon>
        <taxon>Lewinellaceae</taxon>
        <taxon>Neolewinella</taxon>
    </lineage>
</organism>
<protein>
    <submittedName>
        <fullName evidence="2">Uncharacterized protein</fullName>
    </submittedName>
</protein>
<proteinExistence type="predicted"/>